<protein>
    <submittedName>
        <fullName evidence="1">Uncharacterized protein</fullName>
    </submittedName>
</protein>
<keyword evidence="2" id="KW-1185">Reference proteome</keyword>
<name>A0A834WT20_9FABA</name>
<accession>A0A834WT20</accession>
<reference evidence="1" key="1">
    <citation type="submission" date="2020-09" db="EMBL/GenBank/DDBJ databases">
        <title>Genome-Enabled Discovery of Anthraquinone Biosynthesis in Senna tora.</title>
        <authorList>
            <person name="Kang S.-H."/>
            <person name="Pandey R.P."/>
            <person name="Lee C.-M."/>
            <person name="Sim J.-S."/>
            <person name="Jeong J.-T."/>
            <person name="Choi B.-S."/>
            <person name="Jung M."/>
            <person name="Ginzburg D."/>
            <person name="Zhao K."/>
            <person name="Won S.Y."/>
            <person name="Oh T.-J."/>
            <person name="Yu Y."/>
            <person name="Kim N.-H."/>
            <person name="Lee O.R."/>
            <person name="Lee T.-H."/>
            <person name="Bashyal P."/>
            <person name="Kim T.-S."/>
            <person name="Lee W.-H."/>
            <person name="Kawkins C."/>
            <person name="Kim C.-K."/>
            <person name="Kim J.S."/>
            <person name="Ahn B.O."/>
            <person name="Rhee S.Y."/>
            <person name="Sohng J.K."/>
        </authorList>
    </citation>
    <scope>NUCLEOTIDE SEQUENCE</scope>
    <source>
        <tissue evidence="1">Leaf</tissue>
    </source>
</reference>
<dbReference type="EMBL" id="JAAIUW010000005">
    <property type="protein sequence ID" value="KAF7831852.1"/>
    <property type="molecule type" value="Genomic_DNA"/>
</dbReference>
<dbReference type="AlphaFoldDB" id="A0A834WT20"/>
<sequence length="106" mass="11544">MDTETPPQEVARTQGLTHNRGTIAFHSFMEKVVNPVDSVRLSSTLDRMGVQAHSKLYPNRSMGKSIVLRNVAGGGFTMPSPSEEVVIEKEIVYAAELVVVPHLAPS</sequence>
<organism evidence="1 2">
    <name type="scientific">Senna tora</name>
    <dbReference type="NCBI Taxonomy" id="362788"/>
    <lineage>
        <taxon>Eukaryota</taxon>
        <taxon>Viridiplantae</taxon>
        <taxon>Streptophyta</taxon>
        <taxon>Embryophyta</taxon>
        <taxon>Tracheophyta</taxon>
        <taxon>Spermatophyta</taxon>
        <taxon>Magnoliopsida</taxon>
        <taxon>eudicotyledons</taxon>
        <taxon>Gunneridae</taxon>
        <taxon>Pentapetalae</taxon>
        <taxon>rosids</taxon>
        <taxon>fabids</taxon>
        <taxon>Fabales</taxon>
        <taxon>Fabaceae</taxon>
        <taxon>Caesalpinioideae</taxon>
        <taxon>Cassia clade</taxon>
        <taxon>Senna</taxon>
    </lineage>
</organism>
<proteinExistence type="predicted"/>
<evidence type="ECO:0000313" key="2">
    <source>
        <dbReference type="Proteomes" id="UP000634136"/>
    </source>
</evidence>
<gene>
    <name evidence="1" type="ORF">G2W53_014185</name>
</gene>
<comment type="caution">
    <text evidence="1">The sequence shown here is derived from an EMBL/GenBank/DDBJ whole genome shotgun (WGS) entry which is preliminary data.</text>
</comment>
<dbReference type="Proteomes" id="UP000634136">
    <property type="component" value="Unassembled WGS sequence"/>
</dbReference>
<evidence type="ECO:0000313" key="1">
    <source>
        <dbReference type="EMBL" id="KAF7831852.1"/>
    </source>
</evidence>